<reference evidence="2 3" key="1">
    <citation type="submission" date="2017-03" db="EMBL/GenBank/DDBJ databases">
        <title>Whole genome sequences of fourteen strains of Bradyrhizobium canariense and one strain of Bradyrhizobium japonicum isolated from Lupinus (Papilionoideae: Genisteae) species in Algeria.</title>
        <authorList>
            <person name="Crovadore J."/>
            <person name="Chekireb D."/>
            <person name="Brachmann A."/>
            <person name="Chablais R."/>
            <person name="Cochard B."/>
            <person name="Lefort F."/>
        </authorList>
    </citation>
    <scope>NUCLEOTIDE SEQUENCE [LARGE SCALE GENOMIC DNA]</scope>
    <source>
        <strain evidence="2 3">UBMA195</strain>
    </source>
</reference>
<sequence>MLLEAGEHLEKIGHVYGQLQEKFWEVGPACAEAFDKLPKELRKEFISRLPFSRSNYSKWIAIGKAVDDLDERMREIIPPKLSVAYEFVLLEKPERTRLLEERPIKAPPLRRADIIRWKRKNRGEPVANEASPSGKKRKASAQADPAVPGRFYSALKPKRSLTSSETEALDKQLQEIARTFDMEVAFPPIVPAKDTTAKVVAHMRRQVNKLIRGTLKVRAEQNPGRKKSILALASELRIWPEDDEERMRDSLDEVGLAHEFDRIRSEAHELYPMEGPGYPAWLDAVDRISPPREMLEEEAEELRRQLARRPGALSGLNPDDIRTRTADFR</sequence>
<accession>A0A1X3GU54</accession>
<dbReference type="RefSeq" id="WP_085357225.1">
    <property type="nucleotide sequence ID" value="NZ_NAFD01000121.1"/>
</dbReference>
<feature type="region of interest" description="Disordered" evidence="1">
    <location>
        <begin position="309"/>
        <end position="329"/>
    </location>
</feature>
<proteinExistence type="predicted"/>
<gene>
    <name evidence="2" type="ORF">BSZ18_00950</name>
</gene>
<evidence type="ECO:0000256" key="1">
    <source>
        <dbReference type="SAM" id="MobiDB-lite"/>
    </source>
</evidence>
<feature type="compositionally biased region" description="Basic and acidic residues" evidence="1">
    <location>
        <begin position="319"/>
        <end position="329"/>
    </location>
</feature>
<feature type="region of interest" description="Disordered" evidence="1">
    <location>
        <begin position="122"/>
        <end position="146"/>
    </location>
</feature>
<dbReference type="AlphaFoldDB" id="A0A1X3GU54"/>
<dbReference type="EMBL" id="NAFI01000115">
    <property type="protein sequence ID" value="OSJ19111.1"/>
    <property type="molecule type" value="Genomic_DNA"/>
</dbReference>
<evidence type="ECO:0000313" key="2">
    <source>
        <dbReference type="EMBL" id="OSJ19111.1"/>
    </source>
</evidence>
<organism evidence="2 3">
    <name type="scientific">Bradyrhizobium canariense</name>
    <dbReference type="NCBI Taxonomy" id="255045"/>
    <lineage>
        <taxon>Bacteria</taxon>
        <taxon>Pseudomonadati</taxon>
        <taxon>Pseudomonadota</taxon>
        <taxon>Alphaproteobacteria</taxon>
        <taxon>Hyphomicrobiales</taxon>
        <taxon>Nitrobacteraceae</taxon>
        <taxon>Bradyrhizobium</taxon>
    </lineage>
</organism>
<comment type="caution">
    <text evidence="2">The sequence shown here is derived from an EMBL/GenBank/DDBJ whole genome shotgun (WGS) entry which is preliminary data.</text>
</comment>
<name>A0A1X3GU54_9BRAD</name>
<protein>
    <submittedName>
        <fullName evidence="2">Uncharacterized protein</fullName>
    </submittedName>
</protein>
<evidence type="ECO:0000313" key="3">
    <source>
        <dbReference type="Proteomes" id="UP000193553"/>
    </source>
</evidence>
<dbReference type="Proteomes" id="UP000193553">
    <property type="component" value="Unassembled WGS sequence"/>
</dbReference>